<dbReference type="InterPro" id="IPR046977">
    <property type="entry name" value="RsmC/RlmG"/>
</dbReference>
<dbReference type="InterPro" id="IPR002052">
    <property type="entry name" value="DNA_methylase_N6_adenine_CS"/>
</dbReference>
<dbReference type="SUPFAM" id="SSF53335">
    <property type="entry name" value="S-adenosyl-L-methionine-dependent methyltransferases"/>
    <property type="match status" value="1"/>
</dbReference>
<feature type="domain" description="RlmG N-terminal" evidence="6">
    <location>
        <begin position="6"/>
        <end position="176"/>
    </location>
</feature>
<dbReference type="PANTHER" id="PTHR47816">
    <property type="entry name" value="RIBOSOMAL RNA SMALL SUBUNIT METHYLTRANSFERASE C"/>
    <property type="match status" value="1"/>
</dbReference>
<evidence type="ECO:0000256" key="1">
    <source>
        <dbReference type="ARBA" id="ARBA00022490"/>
    </source>
</evidence>
<dbReference type="PROSITE" id="PS00092">
    <property type="entry name" value="N6_MTASE"/>
    <property type="match status" value="1"/>
</dbReference>
<dbReference type="GO" id="GO:0008757">
    <property type="term" value="F:S-adenosylmethionine-dependent methyltransferase activity"/>
    <property type="evidence" value="ECO:0007669"/>
    <property type="project" value="InterPro"/>
</dbReference>
<dbReference type="GO" id="GO:0006364">
    <property type="term" value="P:rRNA processing"/>
    <property type="evidence" value="ECO:0007669"/>
    <property type="project" value="UniProtKB-KW"/>
</dbReference>
<dbReference type="EMBL" id="SPQZ01000003">
    <property type="protein sequence ID" value="TFV98396.1"/>
    <property type="molecule type" value="Genomic_DNA"/>
</dbReference>
<dbReference type="RefSeq" id="WP_135120418.1">
    <property type="nucleotide sequence ID" value="NZ_SPQZ01000003.1"/>
</dbReference>
<organism evidence="7 8">
    <name type="scientific">Orlajensenia leifsoniae</name>
    <dbReference type="NCBI Taxonomy" id="2561933"/>
    <lineage>
        <taxon>Bacteria</taxon>
        <taxon>Bacillati</taxon>
        <taxon>Actinomycetota</taxon>
        <taxon>Actinomycetes</taxon>
        <taxon>Micrococcales</taxon>
        <taxon>Microbacteriaceae</taxon>
        <taxon>Orlajensenia</taxon>
    </lineage>
</organism>
<keyword evidence="8" id="KW-1185">Reference proteome</keyword>
<evidence type="ECO:0000256" key="2">
    <source>
        <dbReference type="ARBA" id="ARBA00022552"/>
    </source>
</evidence>
<dbReference type="Pfam" id="PF26049">
    <property type="entry name" value="RLMG_N"/>
    <property type="match status" value="1"/>
</dbReference>
<evidence type="ECO:0000259" key="6">
    <source>
        <dbReference type="Pfam" id="PF26049"/>
    </source>
</evidence>
<evidence type="ECO:0000256" key="3">
    <source>
        <dbReference type="ARBA" id="ARBA00022603"/>
    </source>
</evidence>
<dbReference type="InterPro" id="IPR058679">
    <property type="entry name" value="RlmG_N"/>
</dbReference>
<evidence type="ECO:0000313" key="8">
    <source>
        <dbReference type="Proteomes" id="UP000298127"/>
    </source>
</evidence>
<accession>A0A4Y9R4C6</accession>
<gene>
    <name evidence="7" type="ORF">E4M00_10405</name>
</gene>
<dbReference type="GO" id="GO:0003676">
    <property type="term" value="F:nucleic acid binding"/>
    <property type="evidence" value="ECO:0007669"/>
    <property type="project" value="InterPro"/>
</dbReference>
<evidence type="ECO:0000313" key="7">
    <source>
        <dbReference type="EMBL" id="TFV98396.1"/>
    </source>
</evidence>
<keyword evidence="2" id="KW-0698">rRNA processing</keyword>
<dbReference type="Pfam" id="PF05175">
    <property type="entry name" value="MTS"/>
    <property type="match status" value="1"/>
</dbReference>
<keyword evidence="3 7" id="KW-0489">Methyltransferase</keyword>
<sequence>MFEFESLRRFPDVEAPNLFASDAADRLIIDEAGPALLDAAPASVVVIGDDYGALTLGAAALYEVTGIRTHQDDLSGELALANNAAATDLADVYTSHALDEKLLSGASIVLLRLPRGLDALDEIAEAIARFAAPDVRVVAGGRLKHMTPAQNEVLLRHFGRVDVSLARQKSRVLLATEPRQRAADGAPATPSWPRRSHDDALDLEIVAHAAAFAGASVDMGARMLLGHLGQAAPDAARVIDLGCGTGVLGTVLALRRPDLRVLATDQSSAAVASARETAVANGVGDRVTVVRDDGLSRQGDASAEFIVLNPPFHIGATVHTGLAHKLFADAGRVLAPGGELWTVWNTHLGYRSALTRLVGPTRQVARNDKFTVTVSTRL</sequence>
<dbReference type="Gene3D" id="3.40.50.150">
    <property type="entry name" value="Vaccinia Virus protein VP39"/>
    <property type="match status" value="2"/>
</dbReference>
<evidence type="ECO:0000259" key="5">
    <source>
        <dbReference type="Pfam" id="PF05175"/>
    </source>
</evidence>
<keyword evidence="4 7" id="KW-0808">Transferase</keyword>
<dbReference type="InterPro" id="IPR007848">
    <property type="entry name" value="Small_mtfrase_dom"/>
</dbReference>
<dbReference type="CDD" id="cd02440">
    <property type="entry name" value="AdoMet_MTases"/>
    <property type="match status" value="1"/>
</dbReference>
<dbReference type="Proteomes" id="UP000298127">
    <property type="component" value="Unassembled WGS sequence"/>
</dbReference>
<evidence type="ECO:0000256" key="4">
    <source>
        <dbReference type="ARBA" id="ARBA00022679"/>
    </source>
</evidence>
<dbReference type="PANTHER" id="PTHR47816:SF5">
    <property type="entry name" value="RIBOSOMAL RNA LARGE SUBUNIT METHYLTRANSFERASE G"/>
    <property type="match status" value="1"/>
</dbReference>
<dbReference type="AlphaFoldDB" id="A0A4Y9R4C6"/>
<reference evidence="7 8" key="1">
    <citation type="journal article" date="2018" name="J. Microbiol.">
        <title>Leifsonia flava sp. nov., a novel actinobacterium isolated from the rhizosphere of Aquilegia viridiflora.</title>
        <authorList>
            <person name="Cai Y."/>
            <person name="Tao W.Z."/>
            <person name="Ma Y.J."/>
            <person name="Cheng J."/>
            <person name="Zhang M.Y."/>
            <person name="Zhang Y.X."/>
        </authorList>
    </citation>
    <scope>NUCLEOTIDE SEQUENCE [LARGE SCALE GENOMIC DNA]</scope>
    <source>
        <strain evidence="7 8">SYP-B2174</strain>
    </source>
</reference>
<name>A0A4Y9R4C6_9MICO</name>
<keyword evidence="1" id="KW-0963">Cytoplasm</keyword>
<proteinExistence type="predicted"/>
<protein>
    <submittedName>
        <fullName evidence="7">Methyltransferase domain-containing protein</fullName>
    </submittedName>
</protein>
<comment type="caution">
    <text evidence="7">The sequence shown here is derived from an EMBL/GenBank/DDBJ whole genome shotgun (WGS) entry which is preliminary data.</text>
</comment>
<dbReference type="GO" id="GO:0008170">
    <property type="term" value="F:N-methyltransferase activity"/>
    <property type="evidence" value="ECO:0007669"/>
    <property type="project" value="UniProtKB-ARBA"/>
</dbReference>
<feature type="domain" description="Methyltransferase small" evidence="5">
    <location>
        <begin position="203"/>
        <end position="373"/>
    </location>
</feature>
<dbReference type="GO" id="GO:0032259">
    <property type="term" value="P:methylation"/>
    <property type="evidence" value="ECO:0007669"/>
    <property type="project" value="UniProtKB-KW"/>
</dbReference>
<dbReference type="InterPro" id="IPR029063">
    <property type="entry name" value="SAM-dependent_MTases_sf"/>
</dbReference>